<dbReference type="InterPro" id="IPR013148">
    <property type="entry name" value="Glyco_hydro_32_N"/>
</dbReference>
<organism evidence="6 7">
    <name type="scientific">Rhamnella rubrinervis</name>
    <dbReference type="NCBI Taxonomy" id="2594499"/>
    <lineage>
        <taxon>Eukaryota</taxon>
        <taxon>Viridiplantae</taxon>
        <taxon>Streptophyta</taxon>
        <taxon>Embryophyta</taxon>
        <taxon>Tracheophyta</taxon>
        <taxon>Spermatophyta</taxon>
        <taxon>Magnoliopsida</taxon>
        <taxon>eudicotyledons</taxon>
        <taxon>Gunneridae</taxon>
        <taxon>Pentapetalae</taxon>
        <taxon>rosids</taxon>
        <taxon>fabids</taxon>
        <taxon>Rosales</taxon>
        <taxon>Rhamnaceae</taxon>
        <taxon>rhamnoid group</taxon>
        <taxon>Rhamneae</taxon>
        <taxon>Rhamnella</taxon>
    </lineage>
</organism>
<dbReference type="OrthoDB" id="1930580at2759"/>
<feature type="domain" description="Glycosyl hydrolase family 32 N-terminal" evidence="5">
    <location>
        <begin position="65"/>
        <end position="165"/>
    </location>
</feature>
<name>A0A8K0HDU3_9ROSA</name>
<dbReference type="InterPro" id="IPR023296">
    <property type="entry name" value="Glyco_hydro_beta-prop_sf"/>
</dbReference>
<dbReference type="Gene3D" id="2.115.10.20">
    <property type="entry name" value="Glycosyl hydrolase domain, family 43"/>
    <property type="match status" value="2"/>
</dbReference>
<keyword evidence="7" id="KW-1185">Reference proteome</keyword>
<keyword evidence="4" id="KW-0732">Signal</keyword>
<reference evidence="6" key="1">
    <citation type="submission" date="2020-03" db="EMBL/GenBank/DDBJ databases">
        <title>A high-quality chromosome-level genome assembly of a woody plant with both climbing and erect habits, Rhamnella rubrinervis.</title>
        <authorList>
            <person name="Lu Z."/>
            <person name="Yang Y."/>
            <person name="Zhu X."/>
            <person name="Sun Y."/>
        </authorList>
    </citation>
    <scope>NUCLEOTIDE SEQUENCE</scope>
    <source>
        <strain evidence="6">BYM</strain>
        <tissue evidence="6">Leaf</tissue>
    </source>
</reference>
<feature type="signal peptide" evidence="4">
    <location>
        <begin position="1"/>
        <end position="18"/>
    </location>
</feature>
<accession>A0A8K0HDU3</accession>
<keyword evidence="3" id="KW-0326">Glycosidase</keyword>
<dbReference type="SMART" id="SM00640">
    <property type="entry name" value="Glyco_32"/>
    <property type="match status" value="1"/>
</dbReference>
<comment type="similarity">
    <text evidence="1">Belongs to the glycosyl hydrolase 32 family.</text>
</comment>
<evidence type="ECO:0000313" key="7">
    <source>
        <dbReference type="Proteomes" id="UP000796880"/>
    </source>
</evidence>
<proteinExistence type="inferred from homology"/>
<dbReference type="GO" id="GO:0004553">
    <property type="term" value="F:hydrolase activity, hydrolyzing O-glycosyl compounds"/>
    <property type="evidence" value="ECO:0007669"/>
    <property type="project" value="InterPro"/>
</dbReference>
<comment type="caution">
    <text evidence="6">The sequence shown here is derived from an EMBL/GenBank/DDBJ whole genome shotgun (WGS) entry which is preliminary data.</text>
</comment>
<evidence type="ECO:0000256" key="3">
    <source>
        <dbReference type="ARBA" id="ARBA00023295"/>
    </source>
</evidence>
<dbReference type="EMBL" id="VOIH02000003">
    <property type="protein sequence ID" value="KAF3450505.1"/>
    <property type="molecule type" value="Genomic_DNA"/>
</dbReference>
<feature type="chain" id="PRO_5035465014" description="Glycosyl hydrolase family 32 N-terminal domain-containing protein" evidence="4">
    <location>
        <begin position="19"/>
        <end position="272"/>
    </location>
</feature>
<evidence type="ECO:0000259" key="5">
    <source>
        <dbReference type="Pfam" id="PF00251"/>
    </source>
</evidence>
<dbReference type="InterPro" id="IPR001362">
    <property type="entry name" value="Glyco_hydro_32"/>
</dbReference>
<dbReference type="GO" id="GO:0005975">
    <property type="term" value="P:carbohydrate metabolic process"/>
    <property type="evidence" value="ECO:0007669"/>
    <property type="project" value="InterPro"/>
</dbReference>
<protein>
    <recommendedName>
        <fullName evidence="5">Glycosyl hydrolase family 32 N-terminal domain-containing protein</fullName>
    </recommendedName>
</protein>
<dbReference type="PANTHER" id="PTHR31953">
    <property type="entry name" value="BETA-FRUCTOFURANOSIDASE, INSOLUBLE ISOENZYME CWINV1-RELATED"/>
    <property type="match status" value="1"/>
</dbReference>
<dbReference type="InterPro" id="IPR050551">
    <property type="entry name" value="Fructan_Metab_Enzymes"/>
</dbReference>
<sequence>MAMASIFWLFCFLSFLLGHGVVKLEASHHVCRHLQTLQSTSTKQPYRTAYHFQPPKNWMNGLVGVDTSVVGREFKHALKVSLDDTKHDYYTIGSYNIHKDVYTPDQGSELNASALRYDVTAKKRRILCGWINESSSVDDDIAKGWSGVQAIPRTLWLHKSGKQLCNGRYQKLTNYIDQSRSSLNQNNDKTTYGTFLDIDLVHEKLLLRSLPFTYRSFYGGEFRWRGKGLHHIKIYPTLTIEDGAHLYALNYGTQNVQITNLNAWSMKKAQIN</sequence>
<evidence type="ECO:0000256" key="2">
    <source>
        <dbReference type="ARBA" id="ARBA00022801"/>
    </source>
</evidence>
<gene>
    <name evidence="6" type="ORF">FNV43_RR06589</name>
</gene>
<keyword evidence="2" id="KW-0378">Hydrolase</keyword>
<dbReference type="AlphaFoldDB" id="A0A8K0HDU3"/>
<evidence type="ECO:0000256" key="1">
    <source>
        <dbReference type="ARBA" id="ARBA00009902"/>
    </source>
</evidence>
<dbReference type="Proteomes" id="UP000796880">
    <property type="component" value="Unassembled WGS sequence"/>
</dbReference>
<dbReference type="SUPFAM" id="SSF75005">
    <property type="entry name" value="Arabinanase/levansucrase/invertase"/>
    <property type="match status" value="1"/>
</dbReference>
<dbReference type="Pfam" id="PF00251">
    <property type="entry name" value="Glyco_hydro_32N"/>
    <property type="match status" value="1"/>
</dbReference>
<evidence type="ECO:0000256" key="4">
    <source>
        <dbReference type="SAM" id="SignalP"/>
    </source>
</evidence>
<dbReference type="Gene3D" id="2.60.120.560">
    <property type="entry name" value="Exo-inulinase, domain 1"/>
    <property type="match status" value="1"/>
</dbReference>
<evidence type="ECO:0000313" key="6">
    <source>
        <dbReference type="EMBL" id="KAF3450505.1"/>
    </source>
</evidence>